<evidence type="ECO:0000256" key="10">
    <source>
        <dbReference type="PROSITE-ProRule" id="PRU00473"/>
    </source>
</evidence>
<organism evidence="14 15">
    <name type="scientific">Magnetovibrio blakemorei</name>
    <dbReference type="NCBI Taxonomy" id="28181"/>
    <lineage>
        <taxon>Bacteria</taxon>
        <taxon>Pseudomonadati</taxon>
        <taxon>Pseudomonadota</taxon>
        <taxon>Alphaproteobacteria</taxon>
        <taxon>Rhodospirillales</taxon>
        <taxon>Magnetovibrionaceae</taxon>
        <taxon>Magnetovibrio</taxon>
    </lineage>
</organism>
<dbReference type="GO" id="GO:0009279">
    <property type="term" value="C:cell outer membrane"/>
    <property type="evidence" value="ECO:0007669"/>
    <property type="project" value="UniProtKB-SubCell"/>
</dbReference>
<evidence type="ECO:0000313" key="14">
    <source>
        <dbReference type="EMBL" id="OEJ67542.1"/>
    </source>
</evidence>
<evidence type="ECO:0000256" key="2">
    <source>
        <dbReference type="ARBA" id="ARBA00022448"/>
    </source>
</evidence>
<feature type="compositionally biased region" description="Polar residues" evidence="11">
    <location>
        <begin position="230"/>
        <end position="245"/>
    </location>
</feature>
<comment type="caution">
    <text evidence="14">The sequence shown here is derived from an EMBL/GenBank/DDBJ whole genome shotgun (WGS) entry which is preliminary data.</text>
</comment>
<dbReference type="Proteomes" id="UP000095347">
    <property type="component" value="Unassembled WGS sequence"/>
</dbReference>
<keyword evidence="9" id="KW-0998">Cell outer membrane</keyword>
<evidence type="ECO:0000256" key="8">
    <source>
        <dbReference type="ARBA" id="ARBA00023136"/>
    </source>
</evidence>
<evidence type="ECO:0000256" key="3">
    <source>
        <dbReference type="ARBA" id="ARBA00022452"/>
    </source>
</evidence>
<dbReference type="InterPro" id="IPR006665">
    <property type="entry name" value="OmpA-like"/>
</dbReference>
<evidence type="ECO:0000313" key="15">
    <source>
        <dbReference type="Proteomes" id="UP000095347"/>
    </source>
</evidence>
<dbReference type="PRINTS" id="PR01021">
    <property type="entry name" value="OMPADOMAIN"/>
</dbReference>
<keyword evidence="3" id="KW-1134">Transmembrane beta strand</keyword>
<evidence type="ECO:0000256" key="5">
    <source>
        <dbReference type="ARBA" id="ARBA00022729"/>
    </source>
</evidence>
<evidence type="ECO:0000259" key="13">
    <source>
        <dbReference type="PROSITE" id="PS51123"/>
    </source>
</evidence>
<dbReference type="GO" id="GO:0006811">
    <property type="term" value="P:monoatomic ion transport"/>
    <property type="evidence" value="ECO:0007669"/>
    <property type="project" value="UniProtKB-KW"/>
</dbReference>
<dbReference type="PANTHER" id="PTHR30329">
    <property type="entry name" value="STATOR ELEMENT OF FLAGELLAR MOTOR COMPLEX"/>
    <property type="match status" value="1"/>
</dbReference>
<dbReference type="GO" id="GO:0046930">
    <property type="term" value="C:pore complex"/>
    <property type="evidence" value="ECO:0007669"/>
    <property type="project" value="UniProtKB-KW"/>
</dbReference>
<evidence type="ECO:0000256" key="7">
    <source>
        <dbReference type="ARBA" id="ARBA00023114"/>
    </source>
</evidence>
<feature type="chain" id="PRO_5009184156" description="OmpA-like domain-containing protein" evidence="12">
    <location>
        <begin position="25"/>
        <end position="372"/>
    </location>
</feature>
<protein>
    <recommendedName>
        <fullName evidence="13">OmpA-like domain-containing protein</fullName>
    </recommendedName>
</protein>
<feature type="domain" description="OmpA-like" evidence="13">
    <location>
        <begin position="258"/>
        <end position="372"/>
    </location>
</feature>
<feature type="region of interest" description="Disordered" evidence="11">
    <location>
        <begin position="230"/>
        <end position="254"/>
    </location>
</feature>
<dbReference type="RefSeq" id="WP_069957695.1">
    <property type="nucleotide sequence ID" value="NZ_MCGG01000021.1"/>
</dbReference>
<evidence type="ECO:0000256" key="11">
    <source>
        <dbReference type="SAM" id="MobiDB-lite"/>
    </source>
</evidence>
<evidence type="ECO:0000256" key="12">
    <source>
        <dbReference type="SAM" id="SignalP"/>
    </source>
</evidence>
<dbReference type="InterPro" id="IPR011250">
    <property type="entry name" value="OMP/PagP_B-barrel"/>
</dbReference>
<name>A0A1E5Q8F1_9PROT</name>
<dbReference type="Gene3D" id="2.40.160.20">
    <property type="match status" value="1"/>
</dbReference>
<keyword evidence="15" id="KW-1185">Reference proteome</keyword>
<dbReference type="AlphaFoldDB" id="A0A1E5Q8F1"/>
<dbReference type="InterPro" id="IPR050330">
    <property type="entry name" value="Bact_OuterMem_StrucFunc"/>
</dbReference>
<evidence type="ECO:0000256" key="9">
    <source>
        <dbReference type="ARBA" id="ARBA00023237"/>
    </source>
</evidence>
<dbReference type="SUPFAM" id="SSF56925">
    <property type="entry name" value="OMPA-like"/>
    <property type="match status" value="1"/>
</dbReference>
<dbReference type="OrthoDB" id="189250at2"/>
<keyword evidence="7" id="KW-0626">Porin</keyword>
<gene>
    <name evidence="14" type="ORF">BEN30_08900</name>
</gene>
<dbReference type="STRING" id="28181.BEN30_08900"/>
<comment type="subcellular location">
    <subcellularLocation>
        <location evidence="1">Cell outer membrane</location>
        <topology evidence="1">Multi-pass membrane protein</topology>
    </subcellularLocation>
</comment>
<keyword evidence="4" id="KW-0812">Transmembrane</keyword>
<dbReference type="SUPFAM" id="SSF103088">
    <property type="entry name" value="OmpA-like"/>
    <property type="match status" value="1"/>
</dbReference>
<keyword evidence="5 12" id="KW-0732">Signal</keyword>
<accession>A0A1E5Q8F1</accession>
<dbReference type="InterPro" id="IPR027385">
    <property type="entry name" value="Beta-barrel_OMP"/>
</dbReference>
<dbReference type="Pfam" id="PF13505">
    <property type="entry name" value="OMP_b-brl"/>
    <property type="match status" value="1"/>
</dbReference>
<dbReference type="PROSITE" id="PS51123">
    <property type="entry name" value="OMPA_2"/>
    <property type="match status" value="1"/>
</dbReference>
<proteinExistence type="predicted"/>
<evidence type="ECO:0000256" key="1">
    <source>
        <dbReference type="ARBA" id="ARBA00004571"/>
    </source>
</evidence>
<dbReference type="InterPro" id="IPR006664">
    <property type="entry name" value="OMP_bac"/>
</dbReference>
<sequence length="372" mass="38567">MRSPIASIAIVVCTSLTTVTPAQAADTFYGGAALGLSSSPDTKASGTSGGTVQFDNSTVGAAFVGYDFANNWHIEGELSRRAAGLNTVAGTAASGETLVTSLMVNAIYDLDLDLDFAAKPYVGVGAGVSSVEMDNATPFGGSTLNTSDTVGAVQAIVGISYALNDQIDLFTDYRYFTTAKADFSTQNGAKTSMDYSAHSAMIGVKFSFGGASTPHALVANKADTSLQAETSSLAANQAEPSAGESSKTEKDQEIASAAPAYSATETYVVHFALNKADMSPEAVAVIEDVAAKAKAMQLIRIDLSGHTDSAGDANYNLALSKRRAETVKTAFVALGFQASEIFIKAMGEAEPLIATPDNAYQPKNRRVEIVLP</sequence>
<dbReference type="Gene3D" id="3.30.1330.60">
    <property type="entry name" value="OmpA-like domain"/>
    <property type="match status" value="1"/>
</dbReference>
<keyword evidence="8 10" id="KW-0472">Membrane</keyword>
<feature type="signal peptide" evidence="12">
    <location>
        <begin position="1"/>
        <end position="24"/>
    </location>
</feature>
<dbReference type="PANTHER" id="PTHR30329:SF21">
    <property type="entry name" value="LIPOPROTEIN YIAD-RELATED"/>
    <property type="match status" value="1"/>
</dbReference>
<dbReference type="Pfam" id="PF00691">
    <property type="entry name" value="OmpA"/>
    <property type="match status" value="1"/>
</dbReference>
<dbReference type="CDD" id="cd07185">
    <property type="entry name" value="OmpA_C-like"/>
    <property type="match status" value="1"/>
</dbReference>
<keyword evidence="2" id="KW-0813">Transport</keyword>
<reference evidence="15" key="1">
    <citation type="submission" date="2016-07" db="EMBL/GenBank/DDBJ databases">
        <authorList>
            <person name="Florea S."/>
            <person name="Webb J.S."/>
            <person name="Jaromczyk J."/>
            <person name="Schardl C.L."/>
        </authorList>
    </citation>
    <scope>NUCLEOTIDE SEQUENCE [LARGE SCALE GENOMIC DNA]</scope>
    <source>
        <strain evidence="15">MV-1</strain>
    </source>
</reference>
<dbReference type="GO" id="GO:0015288">
    <property type="term" value="F:porin activity"/>
    <property type="evidence" value="ECO:0007669"/>
    <property type="project" value="UniProtKB-KW"/>
</dbReference>
<dbReference type="EMBL" id="MCGG01000021">
    <property type="protein sequence ID" value="OEJ67542.1"/>
    <property type="molecule type" value="Genomic_DNA"/>
</dbReference>
<evidence type="ECO:0000256" key="4">
    <source>
        <dbReference type="ARBA" id="ARBA00022692"/>
    </source>
</evidence>
<keyword evidence="6" id="KW-0406">Ion transport</keyword>
<evidence type="ECO:0000256" key="6">
    <source>
        <dbReference type="ARBA" id="ARBA00023065"/>
    </source>
</evidence>
<dbReference type="InterPro" id="IPR036737">
    <property type="entry name" value="OmpA-like_sf"/>
</dbReference>